<feature type="region of interest" description="Disordered" evidence="1">
    <location>
        <begin position="1"/>
        <end position="40"/>
    </location>
</feature>
<evidence type="ECO:0000313" key="3">
    <source>
        <dbReference type="Proteomes" id="UP000290289"/>
    </source>
</evidence>
<dbReference type="Proteomes" id="UP000290289">
    <property type="component" value="Chromosome 17"/>
</dbReference>
<name>A0A498HFS8_MALDO</name>
<evidence type="ECO:0000313" key="2">
    <source>
        <dbReference type="EMBL" id="RXH68732.1"/>
    </source>
</evidence>
<dbReference type="AlphaFoldDB" id="A0A498HFS8"/>
<accession>A0A498HFS8</accession>
<protein>
    <submittedName>
        <fullName evidence="2">Uncharacterized protein</fullName>
    </submittedName>
</protein>
<comment type="caution">
    <text evidence="2">The sequence shown here is derived from an EMBL/GenBank/DDBJ whole genome shotgun (WGS) entry which is preliminary data.</text>
</comment>
<keyword evidence="3" id="KW-1185">Reference proteome</keyword>
<reference evidence="2 3" key="1">
    <citation type="submission" date="2018-10" db="EMBL/GenBank/DDBJ databases">
        <title>A high-quality apple genome assembly.</title>
        <authorList>
            <person name="Hu J."/>
        </authorList>
    </citation>
    <scope>NUCLEOTIDE SEQUENCE [LARGE SCALE GENOMIC DNA]</scope>
    <source>
        <strain evidence="3">cv. HFTH1</strain>
        <tissue evidence="2">Young leaf</tissue>
    </source>
</reference>
<organism evidence="2 3">
    <name type="scientific">Malus domestica</name>
    <name type="common">Apple</name>
    <name type="synonym">Pyrus malus</name>
    <dbReference type="NCBI Taxonomy" id="3750"/>
    <lineage>
        <taxon>Eukaryota</taxon>
        <taxon>Viridiplantae</taxon>
        <taxon>Streptophyta</taxon>
        <taxon>Embryophyta</taxon>
        <taxon>Tracheophyta</taxon>
        <taxon>Spermatophyta</taxon>
        <taxon>Magnoliopsida</taxon>
        <taxon>eudicotyledons</taxon>
        <taxon>Gunneridae</taxon>
        <taxon>Pentapetalae</taxon>
        <taxon>rosids</taxon>
        <taxon>fabids</taxon>
        <taxon>Rosales</taxon>
        <taxon>Rosaceae</taxon>
        <taxon>Amygdaloideae</taxon>
        <taxon>Maleae</taxon>
        <taxon>Malus</taxon>
    </lineage>
</organism>
<feature type="region of interest" description="Disordered" evidence="1">
    <location>
        <begin position="88"/>
        <end position="109"/>
    </location>
</feature>
<sequence length="109" mass="12273">MQTEQDGTKWDRTRTDKTGRNREEAKMPSDGNKEEEKGDRDAIILCSIDVERVVPGGEAKLGVPHTRWQESSSCITSLRSDLSSMGHVKSRVIQQGPPRKAKYNWVTDS</sequence>
<gene>
    <name evidence="2" type="ORF">DVH24_031065</name>
</gene>
<proteinExistence type="predicted"/>
<dbReference type="EMBL" id="RDQH01000343">
    <property type="protein sequence ID" value="RXH68732.1"/>
    <property type="molecule type" value="Genomic_DNA"/>
</dbReference>
<evidence type="ECO:0000256" key="1">
    <source>
        <dbReference type="SAM" id="MobiDB-lite"/>
    </source>
</evidence>